<reference evidence="1" key="1">
    <citation type="submission" date="2023-10" db="EMBL/GenBank/DDBJ databases">
        <title>Genome assembly of Pristionchus species.</title>
        <authorList>
            <person name="Yoshida K."/>
            <person name="Sommer R.J."/>
        </authorList>
    </citation>
    <scope>NUCLEOTIDE SEQUENCE</scope>
    <source>
        <strain evidence="1">RS5133</strain>
    </source>
</reference>
<protein>
    <submittedName>
        <fullName evidence="1">Uncharacterized protein</fullName>
    </submittedName>
</protein>
<evidence type="ECO:0000313" key="1">
    <source>
        <dbReference type="EMBL" id="GMT18349.1"/>
    </source>
</evidence>
<evidence type="ECO:0000313" key="2">
    <source>
        <dbReference type="Proteomes" id="UP001432322"/>
    </source>
</evidence>
<keyword evidence="2" id="KW-1185">Reference proteome</keyword>
<organism evidence="1 2">
    <name type="scientific">Pristionchus fissidentatus</name>
    <dbReference type="NCBI Taxonomy" id="1538716"/>
    <lineage>
        <taxon>Eukaryota</taxon>
        <taxon>Metazoa</taxon>
        <taxon>Ecdysozoa</taxon>
        <taxon>Nematoda</taxon>
        <taxon>Chromadorea</taxon>
        <taxon>Rhabditida</taxon>
        <taxon>Rhabditina</taxon>
        <taxon>Diplogasteromorpha</taxon>
        <taxon>Diplogasteroidea</taxon>
        <taxon>Neodiplogasteridae</taxon>
        <taxon>Pristionchus</taxon>
    </lineage>
</organism>
<feature type="non-terminal residue" evidence="1">
    <location>
        <position position="1"/>
    </location>
</feature>
<gene>
    <name evidence="1" type="ORF">PFISCL1PPCAC_9646</name>
</gene>
<dbReference type="Proteomes" id="UP001432322">
    <property type="component" value="Unassembled WGS sequence"/>
</dbReference>
<sequence length="74" mass="8586">ATQLLEVRDPGWESCTMLLGELPSILSPIITLTSIPSYRKYFMRQVHRRPIRSIILHADRSPSKVISDRFKYSL</sequence>
<name>A0AAV5VFZ8_9BILA</name>
<dbReference type="EMBL" id="BTSY01000003">
    <property type="protein sequence ID" value="GMT18349.1"/>
    <property type="molecule type" value="Genomic_DNA"/>
</dbReference>
<comment type="caution">
    <text evidence="1">The sequence shown here is derived from an EMBL/GenBank/DDBJ whole genome shotgun (WGS) entry which is preliminary data.</text>
</comment>
<dbReference type="AlphaFoldDB" id="A0AAV5VFZ8"/>
<accession>A0AAV5VFZ8</accession>
<proteinExistence type="predicted"/>